<protein>
    <submittedName>
        <fullName evidence="1">Uncharacterized protein</fullName>
    </submittedName>
</protein>
<accession>A0A9X2SXR1</accession>
<dbReference type="AlphaFoldDB" id="A0A9X2SXR1"/>
<comment type="caution">
    <text evidence="1">The sequence shown here is derived from an EMBL/GenBank/DDBJ whole genome shotgun (WGS) entry which is preliminary data.</text>
</comment>
<dbReference type="EMBL" id="JANSUY010000002">
    <property type="protein sequence ID" value="MCR9014207.1"/>
    <property type="molecule type" value="Genomic_DNA"/>
</dbReference>
<proteinExistence type="predicted"/>
<evidence type="ECO:0000313" key="1">
    <source>
        <dbReference type="EMBL" id="MCR9014207.1"/>
    </source>
</evidence>
<sequence length="89" mass="9707">MEWDTNSSNFHQFKAQKKHTISCILVVAGTAPIAITGRIPILGTDTVTFGSFHFLKYGHKKKPSISAWLRVAGIGLKTMSAVADMSRTS</sequence>
<evidence type="ECO:0000313" key="2">
    <source>
        <dbReference type="Proteomes" id="UP001142175"/>
    </source>
</evidence>
<keyword evidence="2" id="KW-1185">Reference proteome</keyword>
<organism evidence="1 2">
    <name type="scientific">Aquiflexum gelatinilyticum</name>
    <dbReference type="NCBI Taxonomy" id="2961943"/>
    <lineage>
        <taxon>Bacteria</taxon>
        <taxon>Pseudomonadati</taxon>
        <taxon>Bacteroidota</taxon>
        <taxon>Cytophagia</taxon>
        <taxon>Cytophagales</taxon>
        <taxon>Cyclobacteriaceae</taxon>
        <taxon>Aquiflexum</taxon>
    </lineage>
</organism>
<dbReference type="RefSeq" id="WP_258422097.1">
    <property type="nucleotide sequence ID" value="NZ_JANAEZ010000002.1"/>
</dbReference>
<dbReference type="Proteomes" id="UP001142175">
    <property type="component" value="Unassembled WGS sequence"/>
</dbReference>
<gene>
    <name evidence="1" type="ORF">NU887_04115</name>
</gene>
<name>A0A9X2SXR1_9BACT</name>
<reference evidence="1" key="1">
    <citation type="submission" date="2022-08" db="EMBL/GenBank/DDBJ databases">
        <authorList>
            <person name="Zhang D."/>
        </authorList>
    </citation>
    <scope>NUCLEOTIDE SEQUENCE</scope>
    <source>
        <strain evidence="1">XJ19-11</strain>
    </source>
</reference>